<evidence type="ECO:0000313" key="1">
    <source>
        <dbReference type="Proteomes" id="UP000887576"/>
    </source>
</evidence>
<accession>A0AC34QBA2</accession>
<name>A0AC34QBA2_9BILA</name>
<dbReference type="WBParaSite" id="JU765_v2.g14796.t1">
    <property type="protein sequence ID" value="JU765_v2.g14796.t1"/>
    <property type="gene ID" value="JU765_v2.g14796"/>
</dbReference>
<dbReference type="Proteomes" id="UP000887576">
    <property type="component" value="Unplaced"/>
</dbReference>
<sequence>MLKFSEKGNCEDVCMTMVRWEWMELSFYRAGVTVRMFRFLRATYLASVMRSWKLSYCNIMILSHDLKFS</sequence>
<organism evidence="1 2">
    <name type="scientific">Panagrolaimus sp. JU765</name>
    <dbReference type="NCBI Taxonomy" id="591449"/>
    <lineage>
        <taxon>Eukaryota</taxon>
        <taxon>Metazoa</taxon>
        <taxon>Ecdysozoa</taxon>
        <taxon>Nematoda</taxon>
        <taxon>Chromadorea</taxon>
        <taxon>Rhabditida</taxon>
        <taxon>Tylenchina</taxon>
        <taxon>Panagrolaimomorpha</taxon>
        <taxon>Panagrolaimoidea</taxon>
        <taxon>Panagrolaimidae</taxon>
        <taxon>Panagrolaimus</taxon>
    </lineage>
</organism>
<reference evidence="2" key="1">
    <citation type="submission" date="2022-11" db="UniProtKB">
        <authorList>
            <consortium name="WormBaseParasite"/>
        </authorList>
    </citation>
    <scope>IDENTIFICATION</scope>
</reference>
<evidence type="ECO:0000313" key="2">
    <source>
        <dbReference type="WBParaSite" id="JU765_v2.g14796.t1"/>
    </source>
</evidence>
<protein>
    <submittedName>
        <fullName evidence="2">Uncharacterized protein</fullName>
    </submittedName>
</protein>
<proteinExistence type="predicted"/>